<dbReference type="FunFam" id="3.40.50.300:FF:000106">
    <property type="entry name" value="Adenylate kinase mitochondrial"/>
    <property type="match status" value="1"/>
</dbReference>
<evidence type="ECO:0000256" key="1">
    <source>
        <dbReference type="ARBA" id="ARBA00022679"/>
    </source>
</evidence>
<name>A0A1B3SLL1_9MOLU</name>
<protein>
    <recommendedName>
        <fullName evidence="6 8">Adenylate kinase</fullName>
        <shortName evidence="6">AK</shortName>
        <ecNumber evidence="6 8">2.7.4.3</ecNumber>
    </recommendedName>
    <alternativeName>
        <fullName evidence="6">ATP-AMP transphosphorylase</fullName>
    </alternativeName>
    <alternativeName>
        <fullName evidence="6">ATP:AMP phosphotransferase</fullName>
    </alternativeName>
    <alternativeName>
        <fullName evidence="6">Adenylate monophosphate kinase</fullName>
    </alternativeName>
</protein>
<proteinExistence type="inferred from homology"/>
<feature type="binding site" evidence="6">
    <location>
        <position position="31"/>
    </location>
    <ligand>
        <name>AMP</name>
        <dbReference type="ChEBI" id="CHEBI:456215"/>
    </ligand>
</feature>
<keyword evidence="2 6" id="KW-0545">Nucleotide biosynthesis</keyword>
<feature type="binding site" evidence="6">
    <location>
        <position position="158"/>
    </location>
    <ligand>
        <name>AMP</name>
        <dbReference type="ChEBI" id="CHEBI:456215"/>
    </ligand>
</feature>
<feature type="binding site" evidence="6">
    <location>
        <begin position="10"/>
        <end position="15"/>
    </location>
    <ligand>
        <name>ATP</name>
        <dbReference type="ChEBI" id="CHEBI:30616"/>
    </ligand>
</feature>
<dbReference type="SUPFAM" id="SSF52540">
    <property type="entry name" value="P-loop containing nucleoside triphosphate hydrolases"/>
    <property type="match status" value="1"/>
</dbReference>
<feature type="binding site" evidence="6">
    <location>
        <position position="169"/>
    </location>
    <ligand>
        <name>AMP</name>
        <dbReference type="ChEBI" id="CHEBI:456215"/>
    </ligand>
</feature>
<evidence type="ECO:0000313" key="11">
    <source>
        <dbReference type="Proteomes" id="UP000094378"/>
    </source>
</evidence>
<dbReference type="InterPro" id="IPR036193">
    <property type="entry name" value="ADK_active_lid_dom_sf"/>
</dbReference>
<dbReference type="PRINTS" id="PR00094">
    <property type="entry name" value="ADENYLTKNASE"/>
</dbReference>
<evidence type="ECO:0000256" key="4">
    <source>
        <dbReference type="ARBA" id="ARBA00022777"/>
    </source>
</evidence>
<feature type="binding site" evidence="6">
    <location>
        <position position="90"/>
    </location>
    <ligand>
        <name>AMP</name>
        <dbReference type="ChEBI" id="CHEBI:456215"/>
    </ligand>
</feature>
<keyword evidence="5 6" id="KW-0067">ATP-binding</keyword>
<feature type="region of interest" description="NMP" evidence="6">
    <location>
        <begin position="30"/>
        <end position="59"/>
    </location>
</feature>
<keyword evidence="6" id="KW-0862">Zinc</keyword>
<dbReference type="NCBIfam" id="TIGR01351">
    <property type="entry name" value="adk"/>
    <property type="match status" value="1"/>
</dbReference>
<feature type="binding site" evidence="6">
    <location>
        <position position="151"/>
    </location>
    <ligand>
        <name>Zn(2+)</name>
        <dbReference type="ChEBI" id="CHEBI:29105"/>
        <note>structural</note>
    </ligand>
</feature>
<comment type="catalytic activity">
    <reaction evidence="6 8">
        <text>AMP + ATP = 2 ADP</text>
        <dbReference type="Rhea" id="RHEA:12973"/>
        <dbReference type="ChEBI" id="CHEBI:30616"/>
        <dbReference type="ChEBI" id="CHEBI:456215"/>
        <dbReference type="ChEBI" id="CHEBI:456216"/>
        <dbReference type="EC" id="2.7.4.3"/>
    </reaction>
</comment>
<feature type="binding site" evidence="6">
    <location>
        <position position="148"/>
    </location>
    <ligand>
        <name>Zn(2+)</name>
        <dbReference type="ChEBI" id="CHEBI:29105"/>
        <note>structural</note>
    </ligand>
</feature>
<dbReference type="Gene3D" id="3.40.50.300">
    <property type="entry name" value="P-loop containing nucleotide triphosphate hydrolases"/>
    <property type="match status" value="1"/>
</dbReference>
<dbReference type="AlphaFoldDB" id="A0A1B3SLL1"/>
<keyword evidence="4 6" id="KW-0418">Kinase</keyword>
<dbReference type="InterPro" id="IPR000850">
    <property type="entry name" value="Adenylat/UMP-CMP_kin"/>
</dbReference>
<dbReference type="RefSeq" id="WP_069117027.1">
    <property type="nucleotide sequence ID" value="NZ_CP017015.1"/>
</dbReference>
<reference evidence="10 11" key="1">
    <citation type="submission" date="2016-08" db="EMBL/GenBank/DDBJ databases">
        <title>Complete genome sequence of Spiroplasma helicoides TABS-2 (DSM 22551).</title>
        <authorList>
            <person name="Shen W.-Y."/>
            <person name="Lo W.-S."/>
            <person name="Lai Y.-C."/>
            <person name="Kuo C.-H."/>
        </authorList>
    </citation>
    <scope>NUCLEOTIDE SEQUENCE [LARGE SCALE GENOMIC DNA]</scope>
    <source>
        <strain evidence="10 11">TABS-2</strain>
    </source>
</reference>
<dbReference type="Pfam" id="PF00406">
    <property type="entry name" value="ADK"/>
    <property type="match status" value="1"/>
</dbReference>
<dbReference type="InterPro" id="IPR033690">
    <property type="entry name" value="Adenylat_kinase_CS"/>
</dbReference>
<dbReference type="GO" id="GO:0008270">
    <property type="term" value="F:zinc ion binding"/>
    <property type="evidence" value="ECO:0007669"/>
    <property type="project" value="UniProtKB-UniRule"/>
</dbReference>
<dbReference type="CDD" id="cd01428">
    <property type="entry name" value="ADK"/>
    <property type="match status" value="1"/>
</dbReference>
<feature type="region of interest" description="LID" evidence="6">
    <location>
        <begin position="124"/>
        <end position="161"/>
    </location>
</feature>
<dbReference type="GO" id="GO:0005524">
    <property type="term" value="F:ATP binding"/>
    <property type="evidence" value="ECO:0007669"/>
    <property type="project" value="UniProtKB-UniRule"/>
</dbReference>
<comment type="function">
    <text evidence="6">Catalyzes the reversible transfer of the terminal phosphate group between ATP and AMP. Plays an important role in cellular energy homeostasis and in adenine nucleotide metabolism.</text>
</comment>
<comment type="pathway">
    <text evidence="6">Purine metabolism; AMP biosynthesis via salvage pathway; AMP from ADP: step 1/1.</text>
</comment>
<keyword evidence="6" id="KW-0479">Metal-binding</keyword>
<comment type="similarity">
    <text evidence="6 7">Belongs to the adenylate kinase family.</text>
</comment>
<dbReference type="EC" id="2.7.4.3" evidence="6 8"/>
<feature type="domain" description="Adenylate kinase active site lid" evidence="9">
    <location>
        <begin position="125"/>
        <end position="160"/>
    </location>
</feature>
<evidence type="ECO:0000256" key="5">
    <source>
        <dbReference type="ARBA" id="ARBA00022840"/>
    </source>
</evidence>
<dbReference type="PROSITE" id="PS00113">
    <property type="entry name" value="ADENYLATE_KINASE"/>
    <property type="match status" value="1"/>
</dbReference>
<comment type="subcellular location">
    <subcellularLocation>
        <location evidence="6 8">Cytoplasm</location>
    </subcellularLocation>
</comment>
<dbReference type="GO" id="GO:0004017">
    <property type="term" value="F:AMP kinase activity"/>
    <property type="evidence" value="ECO:0007669"/>
    <property type="project" value="UniProtKB-UniRule"/>
</dbReference>
<organism evidence="10 11">
    <name type="scientific">Spiroplasma helicoides</name>
    <dbReference type="NCBI Taxonomy" id="216938"/>
    <lineage>
        <taxon>Bacteria</taxon>
        <taxon>Bacillati</taxon>
        <taxon>Mycoplasmatota</taxon>
        <taxon>Mollicutes</taxon>
        <taxon>Entomoplasmatales</taxon>
        <taxon>Spiroplasmataceae</taxon>
        <taxon>Spiroplasma</taxon>
    </lineage>
</organism>
<dbReference type="HAMAP" id="MF_00235">
    <property type="entry name" value="Adenylate_kinase_Adk"/>
    <property type="match status" value="1"/>
</dbReference>
<dbReference type="KEGG" id="shj:SHELI_v1c08540"/>
<dbReference type="GO" id="GO:0005737">
    <property type="term" value="C:cytoplasm"/>
    <property type="evidence" value="ECO:0007669"/>
    <property type="project" value="UniProtKB-SubCell"/>
</dbReference>
<dbReference type="PANTHER" id="PTHR23359">
    <property type="entry name" value="NUCLEOTIDE KINASE"/>
    <property type="match status" value="1"/>
</dbReference>
<dbReference type="OrthoDB" id="9805030at2"/>
<gene>
    <name evidence="6 10" type="primary">adk</name>
    <name evidence="10" type="ORF">SHELI_v1c08540</name>
</gene>
<dbReference type="UniPathway" id="UPA00588">
    <property type="reaction ID" value="UER00649"/>
</dbReference>
<accession>A0A1B3SLL1</accession>
<dbReference type="InterPro" id="IPR007862">
    <property type="entry name" value="Adenylate_kinase_lid-dom"/>
</dbReference>
<dbReference type="PATRIC" id="fig|216938.3.peg.867"/>
<evidence type="ECO:0000313" key="10">
    <source>
        <dbReference type="EMBL" id="AOG60803.1"/>
    </source>
</evidence>
<dbReference type="NCBIfam" id="NF001381">
    <property type="entry name" value="PRK00279.1-3"/>
    <property type="match status" value="1"/>
</dbReference>
<evidence type="ECO:0000256" key="6">
    <source>
        <dbReference type="HAMAP-Rule" id="MF_00235"/>
    </source>
</evidence>
<dbReference type="EMBL" id="CP017015">
    <property type="protein sequence ID" value="AOG60803.1"/>
    <property type="molecule type" value="Genomic_DNA"/>
</dbReference>
<comment type="domain">
    <text evidence="6">Consists of three domains, a large central CORE domain and two small peripheral domains, NMPbind and LID, which undergo movements during catalysis. The LID domain closes over the site of phosphoryl transfer upon ATP binding. Assembling and dissambling the active center during each catalytic cycle provides an effective means to prevent ATP hydrolysis. Some bacteria have evolved a zinc-coordinating structure that stabilizes the LID domain.</text>
</comment>
<feature type="binding site" evidence="6">
    <location>
        <position position="128"/>
    </location>
    <ligand>
        <name>Zn(2+)</name>
        <dbReference type="ChEBI" id="CHEBI:29105"/>
        <note>structural</note>
    </ligand>
</feature>
<dbReference type="Proteomes" id="UP000094378">
    <property type="component" value="Chromosome"/>
</dbReference>
<evidence type="ECO:0000256" key="3">
    <source>
        <dbReference type="ARBA" id="ARBA00022741"/>
    </source>
</evidence>
<evidence type="ECO:0000256" key="7">
    <source>
        <dbReference type="RuleBase" id="RU003330"/>
    </source>
</evidence>
<dbReference type="InterPro" id="IPR006259">
    <property type="entry name" value="Adenyl_kin_sub"/>
</dbReference>
<feature type="binding site" evidence="6">
    <location>
        <position position="197"/>
    </location>
    <ligand>
        <name>ATP</name>
        <dbReference type="ChEBI" id="CHEBI:30616"/>
    </ligand>
</feature>
<dbReference type="STRING" id="216938.SHELI_v1c08540"/>
<comment type="subunit">
    <text evidence="6 8">Monomer.</text>
</comment>
<dbReference type="InterPro" id="IPR027417">
    <property type="entry name" value="P-loop_NTPase"/>
</dbReference>
<feature type="binding site" evidence="6">
    <location>
        <begin position="57"/>
        <end position="59"/>
    </location>
    <ligand>
        <name>AMP</name>
        <dbReference type="ChEBI" id="CHEBI:456215"/>
    </ligand>
</feature>
<keyword evidence="11" id="KW-1185">Reference proteome</keyword>
<evidence type="ECO:0000256" key="2">
    <source>
        <dbReference type="ARBA" id="ARBA00022727"/>
    </source>
</evidence>
<dbReference type="Pfam" id="PF05191">
    <property type="entry name" value="ADK_lid"/>
    <property type="match status" value="1"/>
</dbReference>
<feature type="binding site" evidence="6">
    <location>
        <begin position="83"/>
        <end position="86"/>
    </location>
    <ligand>
        <name>AMP</name>
        <dbReference type="ChEBI" id="CHEBI:456215"/>
    </ligand>
</feature>
<keyword evidence="6" id="KW-0963">Cytoplasm</keyword>
<feature type="binding site" evidence="6">
    <location>
        <position position="131"/>
    </location>
    <ligand>
        <name>Zn(2+)</name>
        <dbReference type="ChEBI" id="CHEBI:29105"/>
        <note>structural</note>
    </ligand>
</feature>
<keyword evidence="3 6" id="KW-0547">Nucleotide-binding</keyword>
<evidence type="ECO:0000256" key="8">
    <source>
        <dbReference type="RuleBase" id="RU003331"/>
    </source>
</evidence>
<keyword evidence="1 6" id="KW-0808">Transferase</keyword>
<evidence type="ECO:0000259" key="9">
    <source>
        <dbReference type="Pfam" id="PF05191"/>
    </source>
</evidence>
<feature type="binding site" evidence="6">
    <location>
        <position position="125"/>
    </location>
    <ligand>
        <name>ATP</name>
        <dbReference type="ChEBI" id="CHEBI:30616"/>
    </ligand>
</feature>
<feature type="binding site" evidence="6">
    <location>
        <position position="36"/>
    </location>
    <ligand>
        <name>AMP</name>
        <dbReference type="ChEBI" id="CHEBI:456215"/>
    </ligand>
</feature>
<sequence length="213" mass="24045">MNILLIGAPGSGKGTEAEILCAKNGLTHLSTGDLFRQNIDNKTPLGVEAQGYMTKGLYVPDDVTNRMVADYLKHKNTNLIFDGYPRTLDQAITLDKMLEDVNQKLDHVIHFDIDNNIIKSRLMSRLICPLCKRSYNKVSKKPQVEWVCDFDASELITRPDDAEDKIDVRLEVYNNQTAPLIEFYKKQNKLITLDATNVLPHEFHDSLVAALGL</sequence>
<dbReference type="GO" id="GO:0044209">
    <property type="term" value="P:AMP salvage"/>
    <property type="evidence" value="ECO:0007669"/>
    <property type="project" value="UniProtKB-UniRule"/>
</dbReference>
<dbReference type="SUPFAM" id="SSF57774">
    <property type="entry name" value="Microbial and mitochondrial ADK, insert 'zinc finger' domain"/>
    <property type="match status" value="1"/>
</dbReference>
<feature type="binding site" evidence="6">
    <location>
        <begin position="134"/>
        <end position="135"/>
    </location>
    <ligand>
        <name>ATP</name>
        <dbReference type="ChEBI" id="CHEBI:30616"/>
    </ligand>
</feature>